<evidence type="ECO:0000256" key="1">
    <source>
        <dbReference type="SAM" id="SignalP"/>
    </source>
</evidence>
<name>A0A067MDY7_BOTB1</name>
<accession>A0A067MDY7</accession>
<protein>
    <recommendedName>
        <fullName evidence="4">RlpA-like protein double-psi beta-barrel domain-containing protein</fullName>
    </recommendedName>
</protein>
<evidence type="ECO:0008006" key="4">
    <source>
        <dbReference type="Google" id="ProtNLM"/>
    </source>
</evidence>
<reference evidence="3" key="1">
    <citation type="journal article" date="2014" name="Proc. Natl. Acad. Sci. U.S.A.">
        <title>Extensive sampling of basidiomycete genomes demonstrates inadequacy of the white-rot/brown-rot paradigm for wood decay fungi.</title>
        <authorList>
            <person name="Riley R."/>
            <person name="Salamov A.A."/>
            <person name="Brown D.W."/>
            <person name="Nagy L.G."/>
            <person name="Floudas D."/>
            <person name="Held B.W."/>
            <person name="Levasseur A."/>
            <person name="Lombard V."/>
            <person name="Morin E."/>
            <person name="Otillar R."/>
            <person name="Lindquist E.A."/>
            <person name="Sun H."/>
            <person name="LaButti K.M."/>
            <person name="Schmutz J."/>
            <person name="Jabbour D."/>
            <person name="Luo H."/>
            <person name="Baker S.E."/>
            <person name="Pisabarro A.G."/>
            <person name="Walton J.D."/>
            <person name="Blanchette R.A."/>
            <person name="Henrissat B."/>
            <person name="Martin F."/>
            <person name="Cullen D."/>
            <person name="Hibbett D.S."/>
            <person name="Grigoriev I.V."/>
        </authorList>
    </citation>
    <scope>NUCLEOTIDE SEQUENCE [LARGE SCALE GENOMIC DNA]</scope>
    <source>
        <strain evidence="3">FD-172 SS1</strain>
    </source>
</reference>
<dbReference type="Proteomes" id="UP000027195">
    <property type="component" value="Unassembled WGS sequence"/>
</dbReference>
<feature type="signal peptide" evidence="1">
    <location>
        <begin position="1"/>
        <end position="20"/>
    </location>
</feature>
<dbReference type="InterPro" id="IPR036908">
    <property type="entry name" value="RlpA-like_sf"/>
</dbReference>
<keyword evidence="3" id="KW-1185">Reference proteome</keyword>
<organism evidence="2 3">
    <name type="scientific">Botryobasidium botryosum (strain FD-172 SS1)</name>
    <dbReference type="NCBI Taxonomy" id="930990"/>
    <lineage>
        <taxon>Eukaryota</taxon>
        <taxon>Fungi</taxon>
        <taxon>Dikarya</taxon>
        <taxon>Basidiomycota</taxon>
        <taxon>Agaricomycotina</taxon>
        <taxon>Agaricomycetes</taxon>
        <taxon>Cantharellales</taxon>
        <taxon>Botryobasidiaceae</taxon>
        <taxon>Botryobasidium</taxon>
    </lineage>
</organism>
<gene>
    <name evidence="2" type="ORF">BOTBODRAFT_33211</name>
</gene>
<keyword evidence="1" id="KW-0732">Signal</keyword>
<dbReference type="SUPFAM" id="SSF50685">
    <property type="entry name" value="Barwin-like endoglucanases"/>
    <property type="match status" value="1"/>
</dbReference>
<proteinExistence type="predicted"/>
<dbReference type="HOGENOM" id="CLU_169793_0_0_1"/>
<sequence length="118" mass="12676">MFKNTLALVTLSTLAGLGASQIVGDITLYQLTYPESIHCGWSCPISGEWASVPQEIFDSYGCGVLVRLTYETAPFPTTVAPICDICTTCTDAEWEAPPVVFGELQHGTAPSLAVEYDI</sequence>
<evidence type="ECO:0000313" key="3">
    <source>
        <dbReference type="Proteomes" id="UP000027195"/>
    </source>
</evidence>
<dbReference type="InParanoid" id="A0A067MDY7"/>
<evidence type="ECO:0000313" key="2">
    <source>
        <dbReference type="EMBL" id="KDQ13769.1"/>
    </source>
</evidence>
<feature type="chain" id="PRO_5001644604" description="RlpA-like protein double-psi beta-barrel domain-containing protein" evidence="1">
    <location>
        <begin position="21"/>
        <end position="118"/>
    </location>
</feature>
<dbReference type="EMBL" id="KL198041">
    <property type="protein sequence ID" value="KDQ13769.1"/>
    <property type="molecule type" value="Genomic_DNA"/>
</dbReference>
<dbReference type="AlphaFoldDB" id="A0A067MDY7"/>